<protein>
    <submittedName>
        <fullName evidence="1">Uncharacterized protein</fullName>
    </submittedName>
</protein>
<gene>
    <name evidence="1" type="ORF">GNP95_15765</name>
</gene>
<reference evidence="1 2" key="1">
    <citation type="submission" date="2019-11" db="EMBL/GenBank/DDBJ databases">
        <title>Draft genome sequences of five Paenibacillus species of dairy origin.</title>
        <authorList>
            <person name="Olajide A.M."/>
            <person name="Chen S."/>
            <person name="Lapointe G."/>
        </authorList>
    </citation>
    <scope>NUCLEOTIDE SEQUENCE [LARGE SCALE GENOMIC DNA]</scope>
    <source>
        <strain evidence="1 2">12CR55</strain>
    </source>
</reference>
<sequence length="223" mass="25825">MNNSLLLKISESLDSDRLSLSELAAEINDIISQHELSEQLELHGSINKKQLARLYSVLNLVHMDSSVKEHITWNYFKNKCDETDTTYINEELLEEIVETYRESKYLGLESLIIDALKTDKIQLNQISKLEKCFFSKAFIKESVAFKHREIIRDGGILDKEQVVTLLKYRAYTTVELAIDQSAVSKDGLIEVRKPNPHENDRKLREKLFHKAQNLYSHSDNRGD</sequence>
<evidence type="ECO:0000313" key="1">
    <source>
        <dbReference type="EMBL" id="MUG46444.1"/>
    </source>
</evidence>
<organism evidence="1 2">
    <name type="scientific">Paenibacillus woosongensis</name>
    <dbReference type="NCBI Taxonomy" id="307580"/>
    <lineage>
        <taxon>Bacteria</taxon>
        <taxon>Bacillati</taxon>
        <taxon>Bacillota</taxon>
        <taxon>Bacilli</taxon>
        <taxon>Bacillales</taxon>
        <taxon>Paenibacillaceae</taxon>
        <taxon>Paenibacillus</taxon>
    </lineage>
</organism>
<dbReference type="OrthoDB" id="2583721at2"/>
<dbReference type="AlphaFoldDB" id="A0A7X2Z469"/>
<dbReference type="RefSeq" id="WP_155611833.1">
    <property type="nucleotide sequence ID" value="NZ_WNZW01000006.1"/>
</dbReference>
<proteinExistence type="predicted"/>
<evidence type="ECO:0000313" key="2">
    <source>
        <dbReference type="Proteomes" id="UP000447876"/>
    </source>
</evidence>
<accession>A0A7X2Z469</accession>
<name>A0A7X2Z469_9BACL</name>
<comment type="caution">
    <text evidence="1">The sequence shown here is derived from an EMBL/GenBank/DDBJ whole genome shotgun (WGS) entry which is preliminary data.</text>
</comment>
<dbReference type="Proteomes" id="UP000447876">
    <property type="component" value="Unassembled WGS sequence"/>
</dbReference>
<dbReference type="EMBL" id="WNZW01000006">
    <property type="protein sequence ID" value="MUG46444.1"/>
    <property type="molecule type" value="Genomic_DNA"/>
</dbReference>